<name>A0A9Q1HNR7_CONCO</name>
<evidence type="ECO:0000256" key="3">
    <source>
        <dbReference type="ARBA" id="ARBA00022692"/>
    </source>
</evidence>
<evidence type="ECO:0000256" key="8">
    <source>
        <dbReference type="ARBA" id="ARBA00023303"/>
    </source>
</evidence>
<dbReference type="Proteomes" id="UP001152803">
    <property type="component" value="Unassembled WGS sequence"/>
</dbReference>
<evidence type="ECO:0000256" key="10">
    <source>
        <dbReference type="SAM" id="Coils"/>
    </source>
</evidence>
<proteinExistence type="inferred from homology"/>
<protein>
    <recommendedName>
        <fullName evidence="12">Potassium channel domain-containing protein</fullName>
    </recommendedName>
</protein>
<comment type="similarity">
    <text evidence="9">Belongs to the two pore domain potassium channel (TC 1.A.1.8) family.</text>
</comment>
<evidence type="ECO:0000256" key="4">
    <source>
        <dbReference type="ARBA" id="ARBA00022958"/>
    </source>
</evidence>
<feature type="domain" description="Potassium channel" evidence="12">
    <location>
        <begin position="307"/>
        <end position="376"/>
    </location>
</feature>
<dbReference type="GO" id="GO:0030322">
    <property type="term" value="P:stabilization of membrane potential"/>
    <property type="evidence" value="ECO:0007669"/>
    <property type="project" value="TreeGrafter"/>
</dbReference>
<dbReference type="PANTHER" id="PTHR11003">
    <property type="entry name" value="POTASSIUM CHANNEL, SUBFAMILY K"/>
    <property type="match status" value="1"/>
</dbReference>
<organism evidence="13 14">
    <name type="scientific">Conger conger</name>
    <name type="common">Conger eel</name>
    <name type="synonym">Muraena conger</name>
    <dbReference type="NCBI Taxonomy" id="82655"/>
    <lineage>
        <taxon>Eukaryota</taxon>
        <taxon>Metazoa</taxon>
        <taxon>Chordata</taxon>
        <taxon>Craniata</taxon>
        <taxon>Vertebrata</taxon>
        <taxon>Euteleostomi</taxon>
        <taxon>Actinopterygii</taxon>
        <taxon>Neopterygii</taxon>
        <taxon>Teleostei</taxon>
        <taxon>Anguilliformes</taxon>
        <taxon>Congridae</taxon>
        <taxon>Conger</taxon>
    </lineage>
</organism>
<dbReference type="InterPro" id="IPR003280">
    <property type="entry name" value="2pore_dom_K_chnl"/>
</dbReference>
<dbReference type="GO" id="GO:0005886">
    <property type="term" value="C:plasma membrane"/>
    <property type="evidence" value="ECO:0007669"/>
    <property type="project" value="TreeGrafter"/>
</dbReference>
<evidence type="ECO:0000259" key="12">
    <source>
        <dbReference type="Pfam" id="PF07885"/>
    </source>
</evidence>
<dbReference type="SUPFAM" id="SSF81324">
    <property type="entry name" value="Voltage-gated potassium channels"/>
    <property type="match status" value="2"/>
</dbReference>
<feature type="transmembrane region" description="Helical" evidence="11">
    <location>
        <begin position="354"/>
        <end position="375"/>
    </location>
</feature>
<dbReference type="OrthoDB" id="297496at2759"/>
<dbReference type="GO" id="GO:0015271">
    <property type="term" value="F:outward rectifier potassium channel activity"/>
    <property type="evidence" value="ECO:0007669"/>
    <property type="project" value="TreeGrafter"/>
</dbReference>
<feature type="domain" description="Potassium channel" evidence="12">
    <location>
        <begin position="105"/>
        <end position="164"/>
    </location>
</feature>
<evidence type="ECO:0000313" key="13">
    <source>
        <dbReference type="EMBL" id="KAJ8250606.1"/>
    </source>
</evidence>
<keyword evidence="14" id="KW-1185">Reference proteome</keyword>
<keyword evidence="8 9" id="KW-0407">Ion channel</keyword>
<feature type="transmembrane region" description="Helical" evidence="11">
    <location>
        <begin position="140"/>
        <end position="168"/>
    </location>
</feature>
<evidence type="ECO:0000313" key="14">
    <source>
        <dbReference type="Proteomes" id="UP001152803"/>
    </source>
</evidence>
<evidence type="ECO:0000256" key="7">
    <source>
        <dbReference type="ARBA" id="ARBA00023136"/>
    </source>
</evidence>
<sequence length="400" mass="45254">MSVAIEDGQQSSEKRSRCIRLLSILFPLGCLIVLLVGYAALGALSFRYIEGGTINGSMNQEYKTFLLTLVHTVRNSSRNDSLNEQEQLLDKLQSEMNNFKMIWLQSPKLWTFFGSMFFCCTVFTTVGYGNMYPVTVAGKWLCVIYAMVGIPLMLLVLTDVGDILAILVSKAYLQVHKLCSHLSLRARSSWGPSEKPVEEAGVQNAVYTFSQDAVVRVPMDIRQVLRSQASVKRKSIKLHNDQIFERIITQENLARENLLRQRGLAALPRSQSCPDLSRAEPQRGIWDLCTGEELEKLDVPLMLILVLFFAYLLFGGLILPLWEEEIGTFDAFYFCFVTLTTIGFGDIVPQHPNFFMVTFLFLITGMAILSMAFKLGQSRFVGYYRTFIRCISGGKVLKYK</sequence>
<dbReference type="GO" id="GO:0022841">
    <property type="term" value="F:potassium ion leak channel activity"/>
    <property type="evidence" value="ECO:0007669"/>
    <property type="project" value="TreeGrafter"/>
</dbReference>
<feature type="transmembrane region" description="Helical" evidence="11">
    <location>
        <begin position="21"/>
        <end position="41"/>
    </location>
</feature>
<accession>A0A9Q1HNR7</accession>
<dbReference type="Pfam" id="PF07885">
    <property type="entry name" value="Ion_trans_2"/>
    <property type="match status" value="2"/>
</dbReference>
<keyword evidence="6 9" id="KW-0406">Ion transport</keyword>
<dbReference type="Gene3D" id="1.10.287.70">
    <property type="match status" value="1"/>
</dbReference>
<feature type="coiled-coil region" evidence="10">
    <location>
        <begin position="75"/>
        <end position="102"/>
    </location>
</feature>
<feature type="transmembrane region" description="Helical" evidence="11">
    <location>
        <begin position="301"/>
        <end position="319"/>
    </location>
</feature>
<evidence type="ECO:0000256" key="2">
    <source>
        <dbReference type="ARBA" id="ARBA00022448"/>
    </source>
</evidence>
<feature type="transmembrane region" description="Helical" evidence="11">
    <location>
        <begin position="331"/>
        <end position="348"/>
    </location>
</feature>
<evidence type="ECO:0000256" key="1">
    <source>
        <dbReference type="ARBA" id="ARBA00004141"/>
    </source>
</evidence>
<evidence type="ECO:0000256" key="6">
    <source>
        <dbReference type="ARBA" id="ARBA00023065"/>
    </source>
</evidence>
<dbReference type="AlphaFoldDB" id="A0A9Q1HNR7"/>
<dbReference type="PRINTS" id="PR01333">
    <property type="entry name" value="2POREKCHANEL"/>
</dbReference>
<comment type="subcellular location">
    <subcellularLocation>
        <location evidence="1">Membrane</location>
        <topology evidence="1">Multi-pass membrane protein</topology>
    </subcellularLocation>
</comment>
<dbReference type="PANTHER" id="PTHR11003:SF346">
    <property type="entry name" value="POTASSIUM CHANNEL SUBFAMILY K MEMBER 18"/>
    <property type="match status" value="1"/>
</dbReference>
<keyword evidence="10" id="KW-0175">Coiled coil</keyword>
<evidence type="ECO:0000256" key="11">
    <source>
        <dbReference type="SAM" id="Phobius"/>
    </source>
</evidence>
<dbReference type="EMBL" id="JAFJMO010000018">
    <property type="protein sequence ID" value="KAJ8250606.1"/>
    <property type="molecule type" value="Genomic_DNA"/>
</dbReference>
<keyword evidence="7 11" id="KW-0472">Membrane</keyword>
<evidence type="ECO:0000256" key="5">
    <source>
        <dbReference type="ARBA" id="ARBA00022989"/>
    </source>
</evidence>
<gene>
    <name evidence="13" type="ORF">COCON_G00225280</name>
</gene>
<keyword evidence="2 9" id="KW-0813">Transport</keyword>
<keyword evidence="4" id="KW-0630">Potassium</keyword>
<evidence type="ECO:0000256" key="9">
    <source>
        <dbReference type="RuleBase" id="RU003857"/>
    </source>
</evidence>
<reference evidence="13" key="1">
    <citation type="journal article" date="2023" name="Science">
        <title>Genome structures resolve the early diversification of teleost fishes.</title>
        <authorList>
            <person name="Parey E."/>
            <person name="Louis A."/>
            <person name="Montfort J."/>
            <person name="Bouchez O."/>
            <person name="Roques C."/>
            <person name="Iampietro C."/>
            <person name="Lluch J."/>
            <person name="Castinel A."/>
            <person name="Donnadieu C."/>
            <person name="Desvignes T."/>
            <person name="Floi Bucao C."/>
            <person name="Jouanno E."/>
            <person name="Wen M."/>
            <person name="Mejri S."/>
            <person name="Dirks R."/>
            <person name="Jansen H."/>
            <person name="Henkel C."/>
            <person name="Chen W.J."/>
            <person name="Zahm M."/>
            <person name="Cabau C."/>
            <person name="Klopp C."/>
            <person name="Thompson A.W."/>
            <person name="Robinson-Rechavi M."/>
            <person name="Braasch I."/>
            <person name="Lecointre G."/>
            <person name="Bobe J."/>
            <person name="Postlethwait J.H."/>
            <person name="Berthelot C."/>
            <person name="Roest Crollius H."/>
            <person name="Guiguen Y."/>
        </authorList>
    </citation>
    <scope>NUCLEOTIDE SEQUENCE</scope>
    <source>
        <strain evidence="13">Concon-B</strain>
    </source>
</reference>
<feature type="transmembrane region" description="Helical" evidence="11">
    <location>
        <begin position="109"/>
        <end position="128"/>
    </location>
</feature>
<keyword evidence="5 11" id="KW-1133">Transmembrane helix</keyword>
<dbReference type="InterPro" id="IPR013099">
    <property type="entry name" value="K_chnl_dom"/>
</dbReference>
<keyword evidence="3 9" id="KW-0812">Transmembrane</keyword>
<comment type="caution">
    <text evidence="13">The sequence shown here is derived from an EMBL/GenBank/DDBJ whole genome shotgun (WGS) entry which is preliminary data.</text>
</comment>